<sequence>EFQHMLSQVREQSECGNPAKRSVLRLKLGTQFANGLLSGTNREKIESGKHEAL</sequence>
<gene>
    <name evidence="1" type="primary">ORF29539</name>
</gene>
<feature type="non-terminal residue" evidence="1">
    <location>
        <position position="1"/>
    </location>
</feature>
<protein>
    <submittedName>
        <fullName evidence="1">Uncharacterized protein</fullName>
    </submittedName>
</protein>
<dbReference type="AlphaFoldDB" id="A0A0B6YN39"/>
<reference evidence="1" key="1">
    <citation type="submission" date="2014-12" db="EMBL/GenBank/DDBJ databases">
        <title>Insight into the proteome of Arion vulgaris.</title>
        <authorList>
            <person name="Aradska J."/>
            <person name="Bulat T."/>
            <person name="Smidak R."/>
            <person name="Sarate P."/>
            <person name="Gangsoo J."/>
            <person name="Sialana F."/>
            <person name="Bilban M."/>
            <person name="Lubec G."/>
        </authorList>
    </citation>
    <scope>NUCLEOTIDE SEQUENCE</scope>
    <source>
        <tissue evidence="1">Skin</tissue>
    </source>
</reference>
<evidence type="ECO:0000313" key="1">
    <source>
        <dbReference type="EMBL" id="CEK57201.1"/>
    </source>
</evidence>
<dbReference type="EMBL" id="HACG01010336">
    <property type="protein sequence ID" value="CEK57201.1"/>
    <property type="molecule type" value="Transcribed_RNA"/>
</dbReference>
<proteinExistence type="predicted"/>
<organism evidence="1">
    <name type="scientific">Arion vulgaris</name>
    <dbReference type="NCBI Taxonomy" id="1028688"/>
    <lineage>
        <taxon>Eukaryota</taxon>
        <taxon>Metazoa</taxon>
        <taxon>Spiralia</taxon>
        <taxon>Lophotrochozoa</taxon>
        <taxon>Mollusca</taxon>
        <taxon>Gastropoda</taxon>
        <taxon>Heterobranchia</taxon>
        <taxon>Euthyneura</taxon>
        <taxon>Panpulmonata</taxon>
        <taxon>Eupulmonata</taxon>
        <taxon>Stylommatophora</taxon>
        <taxon>Helicina</taxon>
        <taxon>Arionoidea</taxon>
        <taxon>Arionidae</taxon>
        <taxon>Arion</taxon>
    </lineage>
</organism>
<name>A0A0B6YN39_9EUPU</name>
<accession>A0A0B6YN39</accession>